<dbReference type="GO" id="GO:0005524">
    <property type="term" value="F:ATP binding"/>
    <property type="evidence" value="ECO:0007669"/>
    <property type="project" value="UniProtKB-KW"/>
</dbReference>
<evidence type="ECO:0000256" key="5">
    <source>
        <dbReference type="ARBA" id="ARBA00022741"/>
    </source>
</evidence>
<evidence type="ECO:0000256" key="2">
    <source>
        <dbReference type="ARBA" id="ARBA00022448"/>
    </source>
</evidence>
<dbReference type="PROSITE" id="PS00211">
    <property type="entry name" value="ABC_TRANSPORTER_1"/>
    <property type="match status" value="1"/>
</dbReference>
<evidence type="ECO:0000256" key="7">
    <source>
        <dbReference type="ARBA" id="ARBA00022970"/>
    </source>
</evidence>
<dbReference type="RefSeq" id="WP_047844650.1">
    <property type="nucleotide sequence ID" value="NZ_AEJF01000004.1"/>
</dbReference>
<keyword evidence="4" id="KW-0472">Membrane</keyword>
<comment type="caution">
    <text evidence="9">The sequence shown here is derived from an EMBL/GenBank/DDBJ whole genome shotgun (WGS) entry which is preliminary data.</text>
</comment>
<dbReference type="SMART" id="SM00382">
    <property type="entry name" value="AAA"/>
    <property type="match status" value="1"/>
</dbReference>
<dbReference type="Pfam" id="PF00005">
    <property type="entry name" value="ABC_tran"/>
    <property type="match status" value="1"/>
</dbReference>
<dbReference type="Gene3D" id="3.40.50.300">
    <property type="entry name" value="P-loop containing nucleotide triphosphate hydrolases"/>
    <property type="match status" value="1"/>
</dbReference>
<keyword evidence="2" id="KW-0813">Transport</keyword>
<reference evidence="9 10" key="1">
    <citation type="journal article" date="2015" name="Genome Announc.">
        <title>Draft Genome Sequence of Burkholderia sp. Strain PML1(12), an Ectomycorrhizosphere-Inhabiting Bacterium with Effective Mineral-Weathering Ability.</title>
        <authorList>
            <person name="Uroz S."/>
            <person name="Oger P."/>
        </authorList>
    </citation>
    <scope>NUCLEOTIDE SEQUENCE [LARGE SCALE GENOMIC DNA]</scope>
    <source>
        <strain evidence="10">PML1(12)</strain>
    </source>
</reference>
<sequence length="234" mass="24959">MTILLEIDGLNAWYGASHVLHGVSLCIGEGEIVALAGRNGSGRSTLAKALTGLVHAQGLANFRGVSMIGKRPYAIARMGVGYVPEQRDVFPTLSVRENLLLGMKPGGSRFTINDAEQLFPVLQERATVKAGMLSGGEQQMLALARTLMGDPSFVIVDEPTEGLAPQVVTQVAACLKSLRERGVAILLIEQRMTIARDLATRVAVMGHGAIVFDDTPDALAANERLRNEWLSIGG</sequence>
<dbReference type="GO" id="GO:0016757">
    <property type="term" value="F:glycosyltransferase activity"/>
    <property type="evidence" value="ECO:0007669"/>
    <property type="project" value="UniProtKB-KW"/>
</dbReference>
<name>A0A0J1D677_9BURK</name>
<accession>A0A0J1D677</accession>
<evidence type="ECO:0000259" key="8">
    <source>
        <dbReference type="PROSITE" id="PS50893"/>
    </source>
</evidence>
<dbReference type="InterPro" id="IPR003593">
    <property type="entry name" value="AAA+_ATPase"/>
</dbReference>
<keyword evidence="5" id="KW-0547">Nucleotide-binding</keyword>
<dbReference type="GO" id="GO:0016887">
    <property type="term" value="F:ATP hydrolysis activity"/>
    <property type="evidence" value="ECO:0007669"/>
    <property type="project" value="InterPro"/>
</dbReference>
<dbReference type="PROSITE" id="PS50893">
    <property type="entry name" value="ABC_TRANSPORTER_2"/>
    <property type="match status" value="1"/>
</dbReference>
<keyword evidence="7" id="KW-0029">Amino-acid transport</keyword>
<keyword evidence="4" id="KW-0997">Cell inner membrane</keyword>
<protein>
    <submittedName>
        <fullName evidence="9">Mannosyltransferase</fullName>
    </submittedName>
</protein>
<dbReference type="Proteomes" id="UP000035963">
    <property type="component" value="Unassembled WGS sequence"/>
</dbReference>
<dbReference type="InterPro" id="IPR027417">
    <property type="entry name" value="P-loop_NTPase"/>
</dbReference>
<dbReference type="PANTHER" id="PTHR43820:SF2">
    <property type="entry name" value="ABC TRANSPORTER ATP-BINDING PROTEIN"/>
    <property type="match status" value="1"/>
</dbReference>
<evidence type="ECO:0000313" key="9">
    <source>
        <dbReference type="EMBL" id="KLU28167.1"/>
    </source>
</evidence>
<dbReference type="GO" id="GO:0015658">
    <property type="term" value="F:branched-chain amino acid transmembrane transporter activity"/>
    <property type="evidence" value="ECO:0007669"/>
    <property type="project" value="TreeGrafter"/>
</dbReference>
<dbReference type="InterPro" id="IPR003439">
    <property type="entry name" value="ABC_transporter-like_ATP-bd"/>
</dbReference>
<evidence type="ECO:0000256" key="6">
    <source>
        <dbReference type="ARBA" id="ARBA00022840"/>
    </source>
</evidence>
<evidence type="ECO:0000313" key="10">
    <source>
        <dbReference type="Proteomes" id="UP000035963"/>
    </source>
</evidence>
<dbReference type="PANTHER" id="PTHR43820">
    <property type="entry name" value="HIGH-AFFINITY BRANCHED-CHAIN AMINO ACID TRANSPORT ATP-BINDING PROTEIN LIVF"/>
    <property type="match status" value="1"/>
</dbReference>
<feature type="domain" description="ABC transporter" evidence="8">
    <location>
        <begin position="5"/>
        <end position="232"/>
    </location>
</feature>
<dbReference type="PATRIC" id="fig|908627.4.peg.107"/>
<evidence type="ECO:0000256" key="1">
    <source>
        <dbReference type="ARBA" id="ARBA00005417"/>
    </source>
</evidence>
<dbReference type="AlphaFoldDB" id="A0A0J1D677"/>
<evidence type="ECO:0000256" key="3">
    <source>
        <dbReference type="ARBA" id="ARBA00022475"/>
    </source>
</evidence>
<dbReference type="GO" id="GO:0015807">
    <property type="term" value="P:L-amino acid transport"/>
    <property type="evidence" value="ECO:0007669"/>
    <property type="project" value="TreeGrafter"/>
</dbReference>
<comment type="similarity">
    <text evidence="1">Belongs to the ABC transporter superfamily.</text>
</comment>
<dbReference type="SUPFAM" id="SSF52540">
    <property type="entry name" value="P-loop containing nucleoside triphosphate hydrolases"/>
    <property type="match status" value="1"/>
</dbReference>
<keyword evidence="10" id="KW-1185">Reference proteome</keyword>
<dbReference type="InterPro" id="IPR017871">
    <property type="entry name" value="ABC_transporter-like_CS"/>
</dbReference>
<gene>
    <name evidence="9" type="ORF">EOS_00495</name>
</gene>
<keyword evidence="9" id="KW-0808">Transferase</keyword>
<keyword evidence="3" id="KW-1003">Cell membrane</keyword>
<dbReference type="EMBL" id="AEJF01000004">
    <property type="protein sequence ID" value="KLU28167.1"/>
    <property type="molecule type" value="Genomic_DNA"/>
</dbReference>
<keyword evidence="9" id="KW-0328">Glycosyltransferase</keyword>
<dbReference type="InterPro" id="IPR052156">
    <property type="entry name" value="BCAA_Transport_ATP-bd_LivF"/>
</dbReference>
<organism evidence="9 10">
    <name type="scientific">Caballeronia mineralivorans PML1(12)</name>
    <dbReference type="NCBI Taxonomy" id="908627"/>
    <lineage>
        <taxon>Bacteria</taxon>
        <taxon>Pseudomonadati</taxon>
        <taxon>Pseudomonadota</taxon>
        <taxon>Betaproteobacteria</taxon>
        <taxon>Burkholderiales</taxon>
        <taxon>Burkholderiaceae</taxon>
        <taxon>Caballeronia</taxon>
    </lineage>
</organism>
<dbReference type="CDD" id="cd03224">
    <property type="entry name" value="ABC_TM1139_LivF_branched"/>
    <property type="match status" value="1"/>
</dbReference>
<proteinExistence type="inferred from homology"/>
<evidence type="ECO:0000256" key="4">
    <source>
        <dbReference type="ARBA" id="ARBA00022519"/>
    </source>
</evidence>
<dbReference type="OrthoDB" id="8939629at2"/>
<keyword evidence="6" id="KW-0067">ATP-binding</keyword>